<dbReference type="SUPFAM" id="SSF53383">
    <property type="entry name" value="PLP-dependent transferases"/>
    <property type="match status" value="1"/>
</dbReference>
<evidence type="ECO:0000313" key="14">
    <source>
        <dbReference type="Proteomes" id="UP000199397"/>
    </source>
</evidence>
<dbReference type="AlphaFoldDB" id="A0A1H3Z6Q2"/>
<dbReference type="EC" id="2.6.1.102" evidence="8"/>
<keyword evidence="5 11" id="KW-0663">Pyridoxal phosphate</keyword>
<dbReference type="PANTHER" id="PTHR30244">
    <property type="entry name" value="TRANSAMINASE"/>
    <property type="match status" value="1"/>
</dbReference>
<dbReference type="PIRSF" id="PIRSF000390">
    <property type="entry name" value="PLP_StrS"/>
    <property type="match status" value="1"/>
</dbReference>
<keyword evidence="4" id="KW-0808">Transferase</keyword>
<name>A0A1H3Z6Q2_9GAMM</name>
<comment type="cofactor">
    <cofactor evidence="1">
        <name>pyridoxal 5'-phosphate</name>
        <dbReference type="ChEBI" id="CHEBI:597326"/>
    </cofactor>
</comment>
<gene>
    <name evidence="13" type="ORF">SAMN05660964_01066</name>
</gene>
<dbReference type="GO" id="GO:0102933">
    <property type="term" value="F:GDP-4-dehydro-6-deoxy-D-mannose-4-aminotransferase activity"/>
    <property type="evidence" value="ECO:0007669"/>
    <property type="project" value="UniProtKB-EC"/>
</dbReference>
<evidence type="ECO:0000256" key="3">
    <source>
        <dbReference type="ARBA" id="ARBA00022576"/>
    </source>
</evidence>
<reference evidence="13 14" key="1">
    <citation type="submission" date="2016-10" db="EMBL/GenBank/DDBJ databases">
        <authorList>
            <person name="de Groot N.N."/>
        </authorList>
    </citation>
    <scope>NUCLEOTIDE SEQUENCE [LARGE SCALE GENOMIC DNA]</scope>
    <source>
        <strain evidence="13 14">DSM 21228</strain>
    </source>
</reference>
<evidence type="ECO:0000256" key="10">
    <source>
        <dbReference type="PIRSR" id="PIRSR000390-1"/>
    </source>
</evidence>
<dbReference type="FunFam" id="3.40.640.10:FF:000090">
    <property type="entry name" value="Pyridoxal phosphate-dependent aminotransferase"/>
    <property type="match status" value="1"/>
</dbReference>
<dbReference type="InterPro" id="IPR015424">
    <property type="entry name" value="PyrdxlP-dep_Trfase"/>
</dbReference>
<protein>
    <recommendedName>
        <fullName evidence="9">GDP-perosamine synthase</fullName>
        <ecNumber evidence="8">2.6.1.102</ecNumber>
    </recommendedName>
</protein>
<evidence type="ECO:0000256" key="12">
    <source>
        <dbReference type="RuleBase" id="RU004508"/>
    </source>
</evidence>
<dbReference type="CDD" id="cd00616">
    <property type="entry name" value="AHBA_syn"/>
    <property type="match status" value="1"/>
</dbReference>
<evidence type="ECO:0000256" key="7">
    <source>
        <dbReference type="ARBA" id="ARBA00051587"/>
    </source>
</evidence>
<comment type="similarity">
    <text evidence="6 12">Belongs to the DegT/DnrJ/EryC1 family.</text>
</comment>
<sequence length="374" mass="41494">MTQLQQNNGFLPVSRPTITKKEIEYVTAAIASGWVSSLGEYITAFEEKFAQFCGSKYALTCSNGTTSLHLALVSMGVEAGDEVIMPDLTFIATANATKYVGAVPVLVDIDPETLCIDPGAIEAAITKKTKAIIPVHLYGHPANMPAIMAIAEKHNLLVIEDAAEAHGAEVNGKKVGSWGHCGSFSFYGNKVITSGEGGMITTDDEALYLRAKYLRDHAMSPTKRYWHTEVGYNYRMTNLQAALGLAQLERIEEILDKKHEIFVWYQESLGDVAGITLNRTAPWAKNVYWMVTAELAGANETTRDVFMTKLRELEVDSRPYFYPLSEMGDYPGTSTPMTYQVYKTGINLPSYFDMEKRDVERVCAAVRKCMEIFQ</sequence>
<feature type="modified residue" description="N6-(pyridoxal phosphate)lysine" evidence="11">
    <location>
        <position position="190"/>
    </location>
</feature>
<comment type="catalytic activity">
    <reaction evidence="7">
        <text>GDP-alpha-D-perosamine + 2-oxoglutarate = GDP-4-dehydro-alpha-D-rhamnose + L-glutamate</text>
        <dbReference type="Rhea" id="RHEA:36779"/>
        <dbReference type="ChEBI" id="CHEBI:16810"/>
        <dbReference type="ChEBI" id="CHEBI:29985"/>
        <dbReference type="ChEBI" id="CHEBI:57964"/>
        <dbReference type="ChEBI" id="CHEBI:73996"/>
        <dbReference type="EC" id="2.6.1.102"/>
    </reaction>
</comment>
<dbReference type="InterPro" id="IPR015421">
    <property type="entry name" value="PyrdxlP-dep_Trfase_major"/>
</dbReference>
<dbReference type="RefSeq" id="WP_093066148.1">
    <property type="nucleotide sequence ID" value="NZ_FNQP01000005.1"/>
</dbReference>
<evidence type="ECO:0000256" key="1">
    <source>
        <dbReference type="ARBA" id="ARBA00001933"/>
    </source>
</evidence>
<evidence type="ECO:0000256" key="6">
    <source>
        <dbReference type="ARBA" id="ARBA00037999"/>
    </source>
</evidence>
<dbReference type="Gene3D" id="3.90.1150.10">
    <property type="entry name" value="Aspartate Aminotransferase, domain 1"/>
    <property type="match status" value="1"/>
</dbReference>
<keyword evidence="3" id="KW-0032">Aminotransferase</keyword>
<dbReference type="OrthoDB" id="9804264at2"/>
<evidence type="ECO:0000256" key="4">
    <source>
        <dbReference type="ARBA" id="ARBA00022679"/>
    </source>
</evidence>
<dbReference type="Proteomes" id="UP000199397">
    <property type="component" value="Unassembled WGS sequence"/>
</dbReference>
<keyword evidence="14" id="KW-1185">Reference proteome</keyword>
<dbReference type="GO" id="GO:0000271">
    <property type="term" value="P:polysaccharide biosynthetic process"/>
    <property type="evidence" value="ECO:0007669"/>
    <property type="project" value="TreeGrafter"/>
</dbReference>
<dbReference type="Pfam" id="PF01041">
    <property type="entry name" value="DegT_DnrJ_EryC1"/>
    <property type="match status" value="1"/>
</dbReference>
<proteinExistence type="inferred from homology"/>
<organism evidence="13 14">
    <name type="scientific">Thiothrix caldifontis</name>
    <dbReference type="NCBI Taxonomy" id="525918"/>
    <lineage>
        <taxon>Bacteria</taxon>
        <taxon>Pseudomonadati</taxon>
        <taxon>Pseudomonadota</taxon>
        <taxon>Gammaproteobacteria</taxon>
        <taxon>Thiotrichales</taxon>
        <taxon>Thiotrichaceae</taxon>
        <taxon>Thiothrix</taxon>
    </lineage>
</organism>
<dbReference type="STRING" id="525918.SAMN05660964_01066"/>
<dbReference type="InterPro" id="IPR015422">
    <property type="entry name" value="PyrdxlP-dep_Trfase_small"/>
</dbReference>
<evidence type="ECO:0000313" key="13">
    <source>
        <dbReference type="EMBL" id="SEA19064.1"/>
    </source>
</evidence>
<evidence type="ECO:0000256" key="2">
    <source>
        <dbReference type="ARBA" id="ARBA00005125"/>
    </source>
</evidence>
<evidence type="ECO:0000256" key="5">
    <source>
        <dbReference type="ARBA" id="ARBA00022898"/>
    </source>
</evidence>
<feature type="active site" description="Proton acceptor" evidence="10">
    <location>
        <position position="190"/>
    </location>
</feature>
<evidence type="ECO:0000256" key="9">
    <source>
        <dbReference type="ARBA" id="ARBA00074221"/>
    </source>
</evidence>
<dbReference type="Gene3D" id="3.40.640.10">
    <property type="entry name" value="Type I PLP-dependent aspartate aminotransferase-like (Major domain)"/>
    <property type="match status" value="1"/>
</dbReference>
<evidence type="ECO:0000256" key="11">
    <source>
        <dbReference type="PIRSR" id="PIRSR000390-2"/>
    </source>
</evidence>
<evidence type="ECO:0000256" key="8">
    <source>
        <dbReference type="ARBA" id="ARBA00066317"/>
    </source>
</evidence>
<dbReference type="GO" id="GO:0030170">
    <property type="term" value="F:pyridoxal phosphate binding"/>
    <property type="evidence" value="ECO:0007669"/>
    <property type="project" value="TreeGrafter"/>
</dbReference>
<dbReference type="PANTHER" id="PTHR30244:SF34">
    <property type="entry name" value="DTDP-4-AMINO-4,6-DIDEOXYGALACTOSE TRANSAMINASE"/>
    <property type="match status" value="1"/>
</dbReference>
<comment type="pathway">
    <text evidence="2">Bacterial outer membrane biogenesis; LPS O-antigen biosynthesis.</text>
</comment>
<dbReference type="EMBL" id="FNQP01000005">
    <property type="protein sequence ID" value="SEA19064.1"/>
    <property type="molecule type" value="Genomic_DNA"/>
</dbReference>
<accession>A0A1H3Z6Q2</accession>
<dbReference type="InterPro" id="IPR000653">
    <property type="entry name" value="DegT/StrS_aminotransferase"/>
</dbReference>